<evidence type="ECO:0000256" key="1">
    <source>
        <dbReference type="SAM" id="Coils"/>
    </source>
</evidence>
<gene>
    <name evidence="4" type="ORF">FSCOSCO3_A014015</name>
</gene>
<evidence type="ECO:0000256" key="2">
    <source>
        <dbReference type="SAM" id="MobiDB-lite"/>
    </source>
</evidence>
<feature type="region of interest" description="Disordered" evidence="2">
    <location>
        <begin position="417"/>
        <end position="448"/>
    </location>
</feature>
<feature type="region of interest" description="Disordered" evidence="2">
    <location>
        <begin position="1468"/>
        <end position="1514"/>
    </location>
</feature>
<proteinExistence type="predicted"/>
<evidence type="ECO:0000259" key="3">
    <source>
        <dbReference type="Pfam" id="PF15082"/>
    </source>
</evidence>
<name>A0AAV1P2X6_SCOSC</name>
<comment type="caution">
    <text evidence="4">The sequence shown here is derived from an EMBL/GenBank/DDBJ whole genome shotgun (WGS) entry which is preliminary data.</text>
</comment>
<feature type="region of interest" description="Disordered" evidence="2">
    <location>
        <begin position="2118"/>
        <end position="2160"/>
    </location>
</feature>
<feature type="coiled-coil region" evidence="1">
    <location>
        <begin position="1917"/>
        <end position="1944"/>
    </location>
</feature>
<feature type="coiled-coil region" evidence="1">
    <location>
        <begin position="1757"/>
        <end position="1817"/>
    </location>
</feature>
<dbReference type="PANTHER" id="PTHR33331">
    <property type="entry name" value="COILED-COIL DOMAIN-CONTAINING PROTEIN 162"/>
    <property type="match status" value="1"/>
</dbReference>
<feature type="compositionally biased region" description="Basic and acidic residues" evidence="2">
    <location>
        <begin position="1468"/>
        <end position="1485"/>
    </location>
</feature>
<feature type="region of interest" description="Disordered" evidence="2">
    <location>
        <begin position="1064"/>
        <end position="1083"/>
    </location>
</feature>
<protein>
    <submittedName>
        <fullName evidence="4">Uncharacterized protein si:ch73-242m19.1</fullName>
    </submittedName>
</protein>
<dbReference type="PANTHER" id="PTHR33331:SF13">
    <property type="entry name" value="COILED-COIL DOMAIN CONTAINING 162"/>
    <property type="match status" value="1"/>
</dbReference>
<keyword evidence="5" id="KW-1185">Reference proteome</keyword>
<organism evidence="4 5">
    <name type="scientific">Scomber scombrus</name>
    <name type="common">Atlantic mackerel</name>
    <name type="synonym">Scomber vernalis</name>
    <dbReference type="NCBI Taxonomy" id="13677"/>
    <lineage>
        <taxon>Eukaryota</taxon>
        <taxon>Metazoa</taxon>
        <taxon>Chordata</taxon>
        <taxon>Craniata</taxon>
        <taxon>Vertebrata</taxon>
        <taxon>Euteleostomi</taxon>
        <taxon>Actinopterygii</taxon>
        <taxon>Neopterygii</taxon>
        <taxon>Teleostei</taxon>
        <taxon>Neoteleostei</taxon>
        <taxon>Acanthomorphata</taxon>
        <taxon>Pelagiaria</taxon>
        <taxon>Scombriformes</taxon>
        <taxon>Scombridae</taxon>
        <taxon>Scomber</taxon>
    </lineage>
</organism>
<dbReference type="InterPro" id="IPR040401">
    <property type="entry name" value="CCDC162"/>
</dbReference>
<dbReference type="Pfam" id="PF15082">
    <property type="entry name" value="DUF4549"/>
    <property type="match status" value="1"/>
</dbReference>
<feature type="domain" description="DUF4549" evidence="3">
    <location>
        <begin position="1"/>
        <end position="131"/>
    </location>
</feature>
<reference evidence="4 5" key="1">
    <citation type="submission" date="2024-01" db="EMBL/GenBank/DDBJ databases">
        <authorList>
            <person name="Alioto T."/>
            <person name="Alioto T."/>
            <person name="Gomez Garrido J."/>
        </authorList>
    </citation>
    <scope>NUCLEOTIDE SEQUENCE [LARGE SCALE GENOMIC DNA]</scope>
</reference>
<dbReference type="InterPro" id="IPR029376">
    <property type="entry name" value="DUF4549"/>
</dbReference>
<dbReference type="EMBL" id="CAWUFR010000089">
    <property type="protein sequence ID" value="CAK6966026.1"/>
    <property type="molecule type" value="Genomic_DNA"/>
</dbReference>
<accession>A0AAV1P2X6</accession>
<sequence>MEAELLRQLTSLRAEIEENGFPLGAVPSKSYSSVPLPKDISFFRLEREQTLRRGLQVAETLPVQSQSDVMHRELESCLSLEYTPDSLPPLLHQFYTDRSYHLAQMKYLLMLRWRRFCHHTSIIEKLYPHYKDQMSHLTSEYEDAVQRARRLSASREKILTGRGNPGRLLTQDDAVIYVRWLVCHLHSVQNIHNFLRVLHYIPTCERKSKDSQPTVTKETLHQTQHADGVSVPAKDFPLHTVHLEEFLPELQSLITYFHLSYDVGKIRTTADEMELFSIVWREFRTIFRQQEQMKTFPQYDCTDVKESQWGRKSASMALKKEASWIPFIQVKPRLDPCQQKLVTKLKEKKSVDELLKMHSRFLQVPDLLHVAATLKEHAAYIANFQSAPTSSVSHSSETKQQKISEIWTRIYNADSQHCTQETHNHSSRSRDRRGRDKKSLKGQISGTTNKSYSLEDSLQLLGLNDCPEEGTSDPIITRGAYLSLIYLRHLKLRQIQRSSLGMLNYMRSVERTLTFDLAGLQLENRELCRTAEETGWMNAARGGRGETGGLGSLQYSHNTPVDYKVHCSEFMEFAEVENLHDFYRTEKHFIHTQDQRGFYIVYDAALRDLEELENELLLVGSHFIQRNKIKQTGIAERASTSTPDLRAWAGTDVDRVAVLLDLWTCETEFLESKVQLMNCYYEAYQHAAGAEERFALARVITDIMHSRPHLDLNQDYFVQAYRAEISCLQSHQQLIKDVLDNQIEKQRQYLQRIWRNDSKDPAHDYGLPPNYVPKHLVSLGGSSPALMNVYLLEVHPSLSLVSAVYHGLVRAHNELCELHRATGVTDKLILRQKLLQLALQSWDSLASPGDYYSSQIQKDLFSDVFFDDPILVQKVGLSLVRCAEEKDMKQGKEKQSYAVETFSKLLELITIRHRLLESASETAHLAQLYRNVASELGFDEFHLYMRPVPFEVAERKDRAEQRPVFITALLEDDSSVDRFTPSHLPLSIQELDENQIGRFSFSSEEAVVHLLSKQSIENLQVTLACQVTQKNALISAVKLACLCYWAEEGEENFHFDEHITTGLDSKPESDADNLQDKSNSSLSKSSKRLMEAFVSIQLEKVGLRDEMLNSFMKKKQAVGGLIKTPDEAAKIKRRLIIDFLEKFSTQISQHCVRAQIVAYNYSLTFLLDDIPSIRQSHFMRGQVSDPKVILDLGADLCPDPRTFQRRPRQLLSADGKTLLNPWFIPHFTEVLHMFKTLEVSACAAALHQTLRIVSTLHDIIYYLVSFSRLGNADHTSSWRKRGQEASGSHLAADWGGTEGIEAELLEIQRQVDRLSDPRSPESVGRLLQLRRQVVFLQFDAAVRHLIREAFLSSGDIASYQTVSDNMVAALPLLSDSIQTDVFSLTLPVPRPLETKGCQAQTLYPWRSFIMCQGLLPLNVWDVPPVEHCMQLCLSGLSDRSRLQANAAMLGVSLLMEDVLNSGREAEPVRLHGNRDDLPHDGKPNEGPKSCLEAEEEEEEEEKKRTDSDSASPQDPIRVQSVLRGFLLLTKQLQVFKESWARRRLCVETFSTTGLYQQFVKLYRAEIFYPSMRALALKLGKERDYEVLISGSQSLLPPPGASEVEVKAWQLHRLLESTECDMIRAVQRRISREMTLVVSERTRQDTGLPTELWKKSPVKFSVSPERPQIVELFIQQLMEGAEEAEGQLRVSVDHLQQCLTHLGCSVTERERRSFLLYSQFYEQILQQQTQLLYQREQDLKNCNDSQASNCHKEVSVLCREMILEISALQARVSQLEEEKRSLEQNLSLKFKERYDSLVRQLFSTCIQLKAELDEQQRKMEHDVSVMVNTVRRGGMDRIIRLRKKNGCNKDNDELELKQLKKEEVHELNLENIRLTALLCKLKALSRWRQTVDEGKLHRQLLQTQQREICSRTEALRVKMTSEEEVLHLQEELDAAQQALTCSQAECSNTKKMLSRKTEELQVVRHQSAQVARSRQELDSYRVQNLEQMKVDVEDRERQLRTLSGQLDRGSKMNQLQRQRSAKEIRQVRGQLQQERSLKQEAFQQVDKLQNQVSDMGAAFSRCTSTAGHSRTYYTLSVSRLSTRSLSAGLQRASQQQSALQLGSLTSDAKLWDFAAEPRHRKAEAAGSRSNARMDRPKVTREPSKSTKDKNQEEGIKKLKDSSRLRILTVETTLPEL</sequence>
<feature type="compositionally biased region" description="Basic and acidic residues" evidence="2">
    <location>
        <begin position="2130"/>
        <end position="2160"/>
    </location>
</feature>
<evidence type="ECO:0000313" key="5">
    <source>
        <dbReference type="Proteomes" id="UP001314229"/>
    </source>
</evidence>
<evidence type="ECO:0000313" key="4">
    <source>
        <dbReference type="EMBL" id="CAK6966026.1"/>
    </source>
</evidence>
<dbReference type="Proteomes" id="UP001314229">
    <property type="component" value="Unassembled WGS sequence"/>
</dbReference>
<keyword evidence="1" id="KW-0175">Coiled coil</keyword>